<name>A0ABV5F7F0_9FLAO</name>
<reference evidence="2 3" key="1">
    <citation type="submission" date="2024-09" db="EMBL/GenBank/DDBJ databases">
        <authorList>
            <person name="Sun Q."/>
            <person name="Mori K."/>
        </authorList>
    </citation>
    <scope>NUCLEOTIDE SEQUENCE [LARGE SCALE GENOMIC DNA]</scope>
    <source>
        <strain evidence="2 3">CECT 8622</strain>
    </source>
</reference>
<feature type="chain" id="PRO_5046672423" evidence="1">
    <location>
        <begin position="20"/>
        <end position="281"/>
    </location>
</feature>
<protein>
    <submittedName>
        <fullName evidence="2">DUF2911 domain-containing protein</fullName>
    </submittedName>
</protein>
<evidence type="ECO:0000313" key="3">
    <source>
        <dbReference type="Proteomes" id="UP001589585"/>
    </source>
</evidence>
<dbReference type="EMBL" id="JBHMFC010000005">
    <property type="protein sequence ID" value="MFB9055368.1"/>
    <property type="molecule type" value="Genomic_DNA"/>
</dbReference>
<dbReference type="Pfam" id="PF11138">
    <property type="entry name" value="DUF2911"/>
    <property type="match status" value="1"/>
</dbReference>
<keyword evidence="1" id="KW-0732">Signal</keyword>
<dbReference type="Proteomes" id="UP001589585">
    <property type="component" value="Unassembled WGS sequence"/>
</dbReference>
<evidence type="ECO:0000313" key="2">
    <source>
        <dbReference type="EMBL" id="MFB9055368.1"/>
    </source>
</evidence>
<dbReference type="RefSeq" id="WP_379859553.1">
    <property type="nucleotide sequence ID" value="NZ_JBHMFC010000005.1"/>
</dbReference>
<evidence type="ECO:0000256" key="1">
    <source>
        <dbReference type="SAM" id="SignalP"/>
    </source>
</evidence>
<accession>A0ABV5F7F0</accession>
<dbReference type="InterPro" id="IPR021314">
    <property type="entry name" value="DUF2911"/>
</dbReference>
<organism evidence="2 3">
    <name type="scientific">Mariniflexile ostreae</name>
    <dbReference type="NCBI Taxonomy" id="1520892"/>
    <lineage>
        <taxon>Bacteria</taxon>
        <taxon>Pseudomonadati</taxon>
        <taxon>Bacteroidota</taxon>
        <taxon>Flavobacteriia</taxon>
        <taxon>Flavobacteriales</taxon>
        <taxon>Flavobacteriaceae</taxon>
        <taxon>Mariniflexile</taxon>
    </lineage>
</organism>
<feature type="signal peptide" evidence="1">
    <location>
        <begin position="1"/>
        <end position="19"/>
    </location>
</feature>
<proteinExistence type="predicted"/>
<comment type="caution">
    <text evidence="2">The sequence shown here is derived from an EMBL/GenBank/DDBJ whole genome shotgun (WGS) entry which is preliminary data.</text>
</comment>
<keyword evidence="3" id="KW-1185">Reference proteome</keyword>
<sequence length="281" mass="31010">MKKNALMIMVFVFSLNINAQVITPQPSPSSKLEQKVGLTDVTIDYSRPSMRGRTIFGDLVPYGKLWRAGANKNTTITFSDDVVVDGHTLKSGTYAVYAIPNRTSWEVIFYADHENWGTPQKWDDTKVAAKTIVQTNNTPRDVETLTVDLNNLTNTGATLNIAWEKIVVEVPFEVPTDVTVSKSIASAMGGPSANDYYAAAVYYYQEGKDIAKAQEWMDKAISMIEKPAFYQLRQQSLIYAKAGNKKAAIETAKKSLAGSEKAGNADYVKMNKDSLKAWGAL</sequence>
<gene>
    <name evidence="2" type="ORF">ACFFU9_01320</name>
</gene>